<dbReference type="AlphaFoldDB" id="A0A5K1K7B3"/>
<organism evidence="3">
    <name type="scientific">Ganoderma boninense</name>
    <dbReference type="NCBI Taxonomy" id="34458"/>
    <lineage>
        <taxon>Eukaryota</taxon>
        <taxon>Fungi</taxon>
        <taxon>Dikarya</taxon>
        <taxon>Basidiomycota</taxon>
        <taxon>Agaricomycotina</taxon>
        <taxon>Agaricomycetes</taxon>
        <taxon>Polyporales</taxon>
        <taxon>Polyporaceae</taxon>
        <taxon>Ganoderma</taxon>
    </lineage>
</organism>
<gene>
    <name evidence="3" type="primary">I1RI73</name>
</gene>
<feature type="transmembrane region" description="Helical" evidence="2">
    <location>
        <begin position="192"/>
        <end position="215"/>
    </location>
</feature>
<feature type="transmembrane region" description="Helical" evidence="2">
    <location>
        <begin position="98"/>
        <end position="121"/>
    </location>
</feature>
<evidence type="ECO:0000313" key="3">
    <source>
        <dbReference type="EMBL" id="VWP02054.1"/>
    </source>
</evidence>
<feature type="transmembrane region" description="Helical" evidence="2">
    <location>
        <begin position="59"/>
        <end position="78"/>
    </location>
</feature>
<feature type="transmembrane region" description="Helical" evidence="2">
    <location>
        <begin position="27"/>
        <end position="47"/>
    </location>
</feature>
<protein>
    <submittedName>
        <fullName evidence="3">Uncharacterized protein</fullName>
    </submittedName>
</protein>
<proteinExistence type="predicted"/>
<name>A0A5K1K7B3_9APHY</name>
<accession>A0A5K1K7B3</accession>
<keyword evidence="2" id="KW-0812">Transmembrane</keyword>
<keyword evidence="2" id="KW-1133">Transmembrane helix</keyword>
<feature type="transmembrane region" description="Helical" evidence="2">
    <location>
        <begin position="224"/>
        <end position="245"/>
    </location>
</feature>
<keyword evidence="2" id="KW-0472">Membrane</keyword>
<evidence type="ECO:0000256" key="1">
    <source>
        <dbReference type="SAM" id="MobiDB-lite"/>
    </source>
</evidence>
<feature type="region of interest" description="Disordered" evidence="1">
    <location>
        <begin position="279"/>
        <end position="310"/>
    </location>
</feature>
<reference evidence="3" key="1">
    <citation type="submission" date="2019-10" db="EMBL/GenBank/DDBJ databases">
        <authorList>
            <person name="Nor Muhammad N."/>
        </authorList>
    </citation>
    <scope>NUCLEOTIDE SEQUENCE</scope>
</reference>
<feature type="transmembrane region" description="Helical" evidence="2">
    <location>
        <begin position="133"/>
        <end position="157"/>
    </location>
</feature>
<evidence type="ECO:0000256" key="2">
    <source>
        <dbReference type="SAM" id="Phobius"/>
    </source>
</evidence>
<sequence length="326" mass="35742">MESDPSFSSSSESLFVLLPIVQESLKFLVLGTVLSSFLIPTAVMFFFFSTPRLRRQPIFIFNVIAIIFGLVQGVINFVNSTRPMLNEPEIPIANSTVAISLFVLVPLCVESVLILKVVAVYPPRLLSGTRCLALYLPIALLKAARVTNAAYFIYLLLQGPHAQNALSLAEFVWHMPNGKVEWLMQLIDDSTLFWISASNFVFPVLLNVAQLVLILRDGDFERGVLVLIVNNYVTIIGVLLATIWASGSRASECARRSRMMPGARRSRSPRASLAARRLVGEKDGDGLSPGSGNANLKRRPSSAPPGEKAVVVRVEECEEVPPSSMV</sequence>
<dbReference type="EMBL" id="LR729891">
    <property type="protein sequence ID" value="VWP02054.1"/>
    <property type="molecule type" value="Genomic_DNA"/>
</dbReference>